<dbReference type="Gene3D" id="1.25.40.20">
    <property type="entry name" value="Ankyrin repeat-containing domain"/>
    <property type="match status" value="1"/>
</dbReference>
<dbReference type="InterPro" id="IPR002110">
    <property type="entry name" value="Ankyrin_rpt"/>
</dbReference>
<dbReference type="Pfam" id="PF25603">
    <property type="entry name" value="SPT23_MGA2_DBD"/>
    <property type="match status" value="2"/>
</dbReference>
<evidence type="ECO:0000313" key="9">
    <source>
        <dbReference type="Proteomes" id="UP001590951"/>
    </source>
</evidence>
<comment type="caution">
    <text evidence="8">The sequence shown here is derived from an EMBL/GenBank/DDBJ whole genome shotgun (WGS) entry which is preliminary data.</text>
</comment>
<keyword evidence="9" id="KW-1185">Reference proteome</keyword>
<dbReference type="PROSITE" id="PS50088">
    <property type="entry name" value="ANK_REPEAT"/>
    <property type="match status" value="2"/>
</dbReference>
<feature type="region of interest" description="Disordered" evidence="4">
    <location>
        <begin position="617"/>
        <end position="679"/>
    </location>
</feature>
<keyword evidence="5" id="KW-1133">Transmembrane helix</keyword>
<dbReference type="Gene3D" id="2.60.40.10">
    <property type="entry name" value="Immunoglobulins"/>
    <property type="match status" value="1"/>
</dbReference>
<evidence type="ECO:0000256" key="2">
    <source>
        <dbReference type="ARBA" id="ARBA00023043"/>
    </source>
</evidence>
<dbReference type="SMART" id="SM00248">
    <property type="entry name" value="ANK"/>
    <property type="match status" value="2"/>
</dbReference>
<evidence type="ECO:0000313" key="8">
    <source>
        <dbReference type="EMBL" id="KAL2052733.1"/>
    </source>
</evidence>
<dbReference type="InterPro" id="IPR014756">
    <property type="entry name" value="Ig_E-set"/>
</dbReference>
<feature type="domain" description="IPT/TIG" evidence="6">
    <location>
        <begin position="792"/>
        <end position="863"/>
    </location>
</feature>
<feature type="region of interest" description="Disordered" evidence="4">
    <location>
        <begin position="75"/>
        <end position="151"/>
    </location>
</feature>
<feature type="domain" description="SPT23/MGA2-like DNA-binding" evidence="7">
    <location>
        <begin position="423"/>
        <end position="550"/>
    </location>
</feature>
<dbReference type="InterPro" id="IPR036770">
    <property type="entry name" value="Ankyrin_rpt-contain_sf"/>
</dbReference>
<dbReference type="InterPro" id="IPR002909">
    <property type="entry name" value="IPT_dom"/>
</dbReference>
<accession>A0ABR4BA85</accession>
<dbReference type="Proteomes" id="UP001590951">
    <property type="component" value="Unassembled WGS sequence"/>
</dbReference>
<dbReference type="Pfam" id="PF01833">
    <property type="entry name" value="TIG"/>
    <property type="match status" value="1"/>
</dbReference>
<feature type="region of interest" description="Disordered" evidence="4">
    <location>
        <begin position="752"/>
        <end position="775"/>
    </location>
</feature>
<dbReference type="Pfam" id="PF13637">
    <property type="entry name" value="Ank_4"/>
    <property type="match status" value="1"/>
</dbReference>
<dbReference type="EMBL" id="JBHFEH010000025">
    <property type="protein sequence ID" value="KAL2052733.1"/>
    <property type="molecule type" value="Genomic_DNA"/>
</dbReference>
<evidence type="ECO:0008006" key="10">
    <source>
        <dbReference type="Google" id="ProtNLM"/>
    </source>
</evidence>
<dbReference type="PANTHER" id="PTHR24171">
    <property type="entry name" value="ANKYRIN REPEAT DOMAIN-CONTAINING PROTEIN 39-RELATED"/>
    <property type="match status" value="1"/>
</dbReference>
<feature type="region of interest" description="Disordered" evidence="4">
    <location>
        <begin position="50"/>
        <end position="69"/>
    </location>
</feature>
<feature type="compositionally biased region" description="Polar residues" evidence="4">
    <location>
        <begin position="54"/>
        <end position="68"/>
    </location>
</feature>
<feature type="region of interest" description="Disordered" evidence="4">
    <location>
        <begin position="1053"/>
        <end position="1090"/>
    </location>
</feature>
<dbReference type="PANTHER" id="PTHR24171:SF8">
    <property type="entry name" value="BRCA1-ASSOCIATED RING DOMAIN PROTEIN 1"/>
    <property type="match status" value="1"/>
</dbReference>
<protein>
    <recommendedName>
        <fullName evidence="10">IPT/TIG domain-containing protein</fullName>
    </recommendedName>
</protein>
<feature type="transmembrane region" description="Helical" evidence="5">
    <location>
        <begin position="1334"/>
        <end position="1351"/>
    </location>
</feature>
<feature type="region of interest" description="Disordered" evidence="4">
    <location>
        <begin position="398"/>
        <end position="422"/>
    </location>
</feature>
<evidence type="ECO:0000256" key="1">
    <source>
        <dbReference type="ARBA" id="ARBA00022737"/>
    </source>
</evidence>
<feature type="domain" description="SPT23/MGA2-like DNA-binding" evidence="7">
    <location>
        <begin position="309"/>
        <end position="405"/>
    </location>
</feature>
<keyword evidence="2 3" id="KW-0040">ANK repeat</keyword>
<dbReference type="InterPro" id="IPR013783">
    <property type="entry name" value="Ig-like_fold"/>
</dbReference>
<dbReference type="InterPro" id="IPR057962">
    <property type="entry name" value="SPT23_MGA2_DBD"/>
</dbReference>
<reference evidence="8 9" key="1">
    <citation type="submission" date="2024-09" db="EMBL/GenBank/DDBJ databases">
        <title>Rethinking Asexuality: The Enigmatic Case of Functional Sexual Genes in Lepraria (Stereocaulaceae).</title>
        <authorList>
            <person name="Doellman M."/>
            <person name="Sun Y."/>
            <person name="Barcenas-Pena A."/>
            <person name="Lumbsch H.T."/>
            <person name="Grewe F."/>
        </authorList>
    </citation>
    <scope>NUCLEOTIDE SEQUENCE [LARGE SCALE GENOMIC DNA]</scope>
    <source>
        <strain evidence="8 9">Grewe 0041</strain>
    </source>
</reference>
<dbReference type="PROSITE" id="PS50297">
    <property type="entry name" value="ANK_REP_REGION"/>
    <property type="match status" value="2"/>
</dbReference>
<feature type="repeat" description="ANK" evidence="3">
    <location>
        <begin position="1010"/>
        <end position="1042"/>
    </location>
</feature>
<feature type="repeat" description="ANK" evidence="3">
    <location>
        <begin position="977"/>
        <end position="1009"/>
    </location>
</feature>
<feature type="compositionally biased region" description="Low complexity" evidence="4">
    <location>
        <begin position="752"/>
        <end position="766"/>
    </location>
</feature>
<evidence type="ECO:0000256" key="3">
    <source>
        <dbReference type="PROSITE-ProRule" id="PRU00023"/>
    </source>
</evidence>
<sequence>MDVHNDPFPLSLPQFDGPRILGEDMNGAIEESGLDFPSMNFDSPENNLYWDDATSYQSPAKSNGNNASAPRLTMMETSQSPESSLPDSSSSDSSNNRYKRNHSSDSSQVGAWGADGDMQMTGDTPVPNGILIGADPAEDRVNDQPSPATDVDISNRAMECHFDFDSAASSPSPHSDPTSTFINSKSMKSMKLTYRTSQNTGFGHGFGPYSGALKGSRETSPQYPAVRNHDSWSPAAGYASQSSMDYSGQYISGAQLGGPSQASDWQYPVTTGPTIENVPGQSTTFPQPAMAVPYASPAPAPAPAYAPALHIAPLPLKSRVETQIPVRLTLYPPPLGITRLHLQTYTISKSKLVAKPTPEKAPDMLELHAMLVCRSAMHDPVKQTRAIAKASEVQYKIKREGRRSSSGDVTTPEDDENKPLNGGPVQICMGCIERERKRAARKKTKNVEEEQLWQKDESKRIIVFNTQEVREWQQPSPPKTGENIRGNSPYSDTVFPENALQVDIPMRIACYCRHQEEKEGFQVIFTVRDHQDNIVAQAISNPIVITDDHKTHAPPDMLPPQNAILPDTTQFGGAGFLPQGMNGAHTPMQFRHAFSTTDLPGMQQQQFSAQQFRPFATPQNASQTTSATLTPKNLSRQASPSAPSGQQCKKRKTSTSGRIRNDLTMTKLQTTPPPALQDTGVSSAVQLVGPGSGAMPPYGTDFASAQGPSTTPQFNTGPPTPSTADGSIFSSAQRSQSMENLQGYPGMFSAPTSVRPSRAPSPTAAPYSNGLPQTNAQTLTNSLHSVQPQRSPVIHKMTPGEGSKSGGIEVTCLGSGFRQGLEVMFGDAQATTTTYWGESALVCLVPPAIQAGSVLVTFKHNYTQRIPSPPNRQVFFRYIDDEEQELMKQALALVNSKFYGNAPDPSDSARRFISRLEENAPFMGSSNYSSSQQRQVHSSNVTMSGTVDLETTMLTCLNIVDLDDSPYHAAINAQGTGGQSLLHISASLGYYRLVAGLLARGANPDLRDNNGMSPMHMASLRGHLQVIRKLRSAGGDPTLRSLNGFTPADMATSQQALDASDAVDHHHTRSKSAGATPVSHLSRSSSMGSVRSFGGAHSRIVSTGARSNFVEVEKSDEEGVLGKYNSEPVTPGQAWARSRRNSLITEQQYSKDQLPGDLASDASSLAMNPAWRNQLLAQVQQLQHSLQRTLPNLQIPTLPPIPNLPDYQTVRRISSLVPQRNARPSTSDGSASTTKEADYRWWELFSGSSSSPPPYEEIYPENTQQNLNDKKALALLAAGEAFMDQKCELNFDQTESSSVMESVNLGGDNLTREQRGQLREAHARKVKKLRSDRNLFFIWLPLLFFVLMMMLKDRVPQFLNAAGQAIRYAQDRFHGRAVEV</sequence>
<feature type="compositionally biased region" description="Low complexity" evidence="4">
    <location>
        <begin position="1078"/>
        <end position="1090"/>
    </location>
</feature>
<evidence type="ECO:0000259" key="7">
    <source>
        <dbReference type="Pfam" id="PF25603"/>
    </source>
</evidence>
<dbReference type="CDD" id="cd00102">
    <property type="entry name" value="IPT"/>
    <property type="match status" value="1"/>
</dbReference>
<dbReference type="SUPFAM" id="SSF48403">
    <property type="entry name" value="Ankyrin repeat"/>
    <property type="match status" value="1"/>
</dbReference>
<evidence type="ECO:0000259" key="6">
    <source>
        <dbReference type="Pfam" id="PF01833"/>
    </source>
</evidence>
<feature type="compositionally biased region" description="Polar residues" evidence="4">
    <location>
        <begin position="617"/>
        <end position="647"/>
    </location>
</feature>
<name>A0ABR4BA85_9LECA</name>
<feature type="region of interest" description="Disordered" evidence="4">
    <location>
        <begin position="1"/>
        <end position="23"/>
    </location>
</feature>
<keyword evidence="1" id="KW-0677">Repeat</keyword>
<evidence type="ECO:0000256" key="4">
    <source>
        <dbReference type="SAM" id="MobiDB-lite"/>
    </source>
</evidence>
<dbReference type="SUPFAM" id="SSF81296">
    <property type="entry name" value="E set domains"/>
    <property type="match status" value="1"/>
</dbReference>
<keyword evidence="5" id="KW-0472">Membrane</keyword>
<evidence type="ECO:0000256" key="5">
    <source>
        <dbReference type="SAM" id="Phobius"/>
    </source>
</evidence>
<organism evidence="8 9">
    <name type="scientific">Lepraria finkii</name>
    <dbReference type="NCBI Taxonomy" id="1340010"/>
    <lineage>
        <taxon>Eukaryota</taxon>
        <taxon>Fungi</taxon>
        <taxon>Dikarya</taxon>
        <taxon>Ascomycota</taxon>
        <taxon>Pezizomycotina</taxon>
        <taxon>Lecanoromycetes</taxon>
        <taxon>OSLEUM clade</taxon>
        <taxon>Lecanoromycetidae</taxon>
        <taxon>Lecanorales</taxon>
        <taxon>Lecanorineae</taxon>
        <taxon>Stereocaulaceae</taxon>
        <taxon>Lepraria</taxon>
    </lineage>
</organism>
<gene>
    <name evidence="8" type="ORF">ABVK25_006973</name>
</gene>
<feature type="compositionally biased region" description="Polar residues" evidence="4">
    <location>
        <begin position="654"/>
        <end position="670"/>
    </location>
</feature>
<keyword evidence="5" id="KW-0812">Transmembrane</keyword>
<feature type="compositionally biased region" description="Low complexity" evidence="4">
    <location>
        <begin position="78"/>
        <end position="94"/>
    </location>
</feature>
<proteinExistence type="predicted"/>